<protein>
    <recommendedName>
        <fullName evidence="4">DUF1080 domain-containing protein</fullName>
    </recommendedName>
</protein>
<dbReference type="AlphaFoldDB" id="A0A4R4E420"/>
<evidence type="ECO:0000313" key="2">
    <source>
        <dbReference type="EMBL" id="TCZ71378.1"/>
    </source>
</evidence>
<accession>A0A4R4E420</accession>
<organism evidence="2 3">
    <name type="scientific">Flaviaesturariibacter aridisoli</name>
    <dbReference type="NCBI Taxonomy" id="2545761"/>
    <lineage>
        <taxon>Bacteria</taxon>
        <taxon>Pseudomonadati</taxon>
        <taxon>Bacteroidota</taxon>
        <taxon>Chitinophagia</taxon>
        <taxon>Chitinophagales</taxon>
        <taxon>Chitinophagaceae</taxon>
        <taxon>Flaviaestuariibacter</taxon>
    </lineage>
</organism>
<dbReference type="EMBL" id="SKFH01000013">
    <property type="protein sequence ID" value="TCZ71378.1"/>
    <property type="molecule type" value="Genomic_DNA"/>
</dbReference>
<reference evidence="2 3" key="1">
    <citation type="submission" date="2019-03" db="EMBL/GenBank/DDBJ databases">
        <authorList>
            <person name="Kim M.K.M."/>
        </authorList>
    </citation>
    <scope>NUCLEOTIDE SEQUENCE [LARGE SCALE GENOMIC DNA]</scope>
    <source>
        <strain evidence="2 3">17J68-15</strain>
    </source>
</reference>
<keyword evidence="3" id="KW-1185">Reference proteome</keyword>
<evidence type="ECO:0000313" key="3">
    <source>
        <dbReference type="Proteomes" id="UP000295164"/>
    </source>
</evidence>
<name>A0A4R4E420_9BACT</name>
<dbReference type="Gene3D" id="2.60.120.560">
    <property type="entry name" value="Exo-inulinase, domain 1"/>
    <property type="match status" value="1"/>
</dbReference>
<dbReference type="RefSeq" id="WP_131852001.1">
    <property type="nucleotide sequence ID" value="NZ_SKFH01000013.1"/>
</dbReference>
<proteinExistence type="predicted"/>
<evidence type="ECO:0008006" key="4">
    <source>
        <dbReference type="Google" id="ProtNLM"/>
    </source>
</evidence>
<gene>
    <name evidence="2" type="ORF">E0486_09860</name>
</gene>
<comment type="caution">
    <text evidence="2">The sequence shown here is derived from an EMBL/GenBank/DDBJ whole genome shotgun (WGS) entry which is preliminary data.</text>
</comment>
<evidence type="ECO:0000256" key="1">
    <source>
        <dbReference type="SAM" id="SignalP"/>
    </source>
</evidence>
<sequence>MKRRFLLAAALLAGALQLNAQSSRVLLQEDFSSNQNGWLHEKTNQYSFAVAEGKYYIHSGGGSWFATIPIDLPGSGDVEISFTVRKLSGTDAYYFGLCAGLDPKSGYFHFAGITGNGDFVLANKGAEPADIIRSETNDFVKRGNSENTVVLRKQNGYFTLIINGKRAGIVRAQALYGSNIGFRLWSGSESLDIAVDSVTVRRL</sequence>
<keyword evidence="1" id="KW-0732">Signal</keyword>
<feature type="chain" id="PRO_5020574750" description="DUF1080 domain-containing protein" evidence="1">
    <location>
        <begin position="21"/>
        <end position="203"/>
    </location>
</feature>
<feature type="signal peptide" evidence="1">
    <location>
        <begin position="1"/>
        <end position="20"/>
    </location>
</feature>
<dbReference type="OrthoDB" id="9767236at2"/>
<dbReference type="Proteomes" id="UP000295164">
    <property type="component" value="Unassembled WGS sequence"/>
</dbReference>